<dbReference type="AlphaFoldDB" id="A0A369JZ46"/>
<dbReference type="EMBL" id="LUEZ02000041">
    <property type="protein sequence ID" value="RDB24714.1"/>
    <property type="molecule type" value="Genomic_DNA"/>
</dbReference>
<organism evidence="1 2">
    <name type="scientific">Hypsizygus marmoreus</name>
    <name type="common">White beech mushroom</name>
    <name type="synonym">Agaricus marmoreus</name>
    <dbReference type="NCBI Taxonomy" id="39966"/>
    <lineage>
        <taxon>Eukaryota</taxon>
        <taxon>Fungi</taxon>
        <taxon>Dikarya</taxon>
        <taxon>Basidiomycota</taxon>
        <taxon>Agaricomycotina</taxon>
        <taxon>Agaricomycetes</taxon>
        <taxon>Agaricomycetidae</taxon>
        <taxon>Agaricales</taxon>
        <taxon>Tricholomatineae</taxon>
        <taxon>Lyophyllaceae</taxon>
        <taxon>Hypsizygus</taxon>
    </lineage>
</organism>
<dbReference type="InParanoid" id="A0A369JZ46"/>
<name>A0A369JZ46_HYPMA</name>
<reference evidence="1" key="1">
    <citation type="submission" date="2018-04" db="EMBL/GenBank/DDBJ databases">
        <title>Whole genome sequencing of Hypsizygus marmoreus.</title>
        <authorList>
            <person name="Choi I.-G."/>
            <person name="Min B."/>
            <person name="Kim J.-G."/>
            <person name="Kim S."/>
            <person name="Oh Y.-L."/>
            <person name="Kong W.-S."/>
            <person name="Park H."/>
            <person name="Jeong J."/>
            <person name="Song E.-S."/>
        </authorList>
    </citation>
    <scope>NUCLEOTIDE SEQUENCE [LARGE SCALE GENOMIC DNA]</scope>
    <source>
        <strain evidence="1">51987-8</strain>
    </source>
</reference>
<sequence>MMTTTGTMASPFQPFRQFTFQHTSQLLRPRIDITSNYFIYAPDVRGECYLRYGDLRPGVISQPLMNFNLGLRSDEDLQAFKLDERHSLLALVTRYRGDVKVNLKLLDFNTGFRRGTKYYSSLEIPLTTEHQAYHMDCMIAIKDAYVGVLITFSLVPGHESDHQLVVYNWETKKQFLNLQAKDNTITSFSFLPGHDLKMVTTGYGIYGPRTVRPDRQQQVAFIKLWCLKDGKFQEIRALELPLCSPGVRILRFQCTSLTDEYLKPDSRFIHPLLRFELSMWRLDTVSSPSLSVIIGVPHLIDCYSIPQPAGRIGRLSWGSWGLHRTLVVDTTHKEGRYALGGHYFAVRIPRDYQSADVVSVYQIAIPKRPNSNKELAVQFDNGAPAFAERIFSSLFRDKMIWSALKDCHEIFVHCGYNNDQDRLVVTKRDHEGKYTVDFYSLVL</sequence>
<comment type="caution">
    <text evidence="1">The sequence shown here is derived from an EMBL/GenBank/DDBJ whole genome shotgun (WGS) entry which is preliminary data.</text>
</comment>
<dbReference type="Proteomes" id="UP000076154">
    <property type="component" value="Unassembled WGS sequence"/>
</dbReference>
<accession>A0A369JZ46</accession>
<proteinExistence type="predicted"/>
<evidence type="ECO:0000313" key="1">
    <source>
        <dbReference type="EMBL" id="RDB24714.1"/>
    </source>
</evidence>
<keyword evidence="2" id="KW-1185">Reference proteome</keyword>
<evidence type="ECO:0000313" key="2">
    <source>
        <dbReference type="Proteomes" id="UP000076154"/>
    </source>
</evidence>
<protein>
    <submittedName>
        <fullName evidence="1">Uncharacterized protein</fullName>
    </submittedName>
</protein>
<gene>
    <name evidence="1" type="ORF">Hypma_007438</name>
</gene>